<evidence type="ECO:0000313" key="2">
    <source>
        <dbReference type="EMBL" id="CCC95533.1"/>
    </source>
</evidence>
<keyword evidence="1" id="KW-0812">Transmembrane</keyword>
<name>G0V1L2_TRYCI</name>
<reference evidence="2" key="1">
    <citation type="journal article" date="2012" name="Proc. Natl. Acad. Sci. U.S.A.">
        <title>Antigenic diversity is generated by distinct evolutionary mechanisms in African trypanosome species.</title>
        <authorList>
            <person name="Jackson A.P."/>
            <person name="Berry A."/>
            <person name="Aslett M."/>
            <person name="Allison H.C."/>
            <person name="Burton P."/>
            <person name="Vavrova-Anderson J."/>
            <person name="Brown R."/>
            <person name="Browne H."/>
            <person name="Corton N."/>
            <person name="Hauser H."/>
            <person name="Gamble J."/>
            <person name="Gilderthorp R."/>
            <person name="Marcello L."/>
            <person name="McQuillan J."/>
            <person name="Otto T.D."/>
            <person name="Quail M.A."/>
            <person name="Sanders M.J."/>
            <person name="van Tonder A."/>
            <person name="Ginger M.L."/>
            <person name="Field M.C."/>
            <person name="Barry J.D."/>
            <person name="Hertz-Fowler C."/>
            <person name="Berriman M."/>
        </authorList>
    </citation>
    <scope>NUCLEOTIDE SEQUENCE</scope>
    <source>
        <strain evidence="2">IL3000</strain>
    </source>
</reference>
<feature type="transmembrane region" description="Helical" evidence="1">
    <location>
        <begin position="83"/>
        <end position="108"/>
    </location>
</feature>
<protein>
    <submittedName>
        <fullName evidence="2">Uncharacterized protein TCIL3000_11_10050</fullName>
    </submittedName>
</protein>
<keyword evidence="1" id="KW-0472">Membrane</keyword>
<organism evidence="2">
    <name type="scientific">Trypanosoma congolense (strain IL3000)</name>
    <dbReference type="NCBI Taxonomy" id="1068625"/>
    <lineage>
        <taxon>Eukaryota</taxon>
        <taxon>Discoba</taxon>
        <taxon>Euglenozoa</taxon>
        <taxon>Kinetoplastea</taxon>
        <taxon>Metakinetoplastina</taxon>
        <taxon>Trypanosomatida</taxon>
        <taxon>Trypanosomatidae</taxon>
        <taxon>Trypanosoma</taxon>
        <taxon>Nannomonas</taxon>
    </lineage>
</organism>
<dbReference type="AlphaFoldDB" id="G0V1L2"/>
<accession>G0V1L2</accession>
<dbReference type="EMBL" id="HE575324">
    <property type="protein sequence ID" value="CCC95533.1"/>
    <property type="molecule type" value="Genomic_DNA"/>
</dbReference>
<gene>
    <name evidence="2" type="ORF">TCIL3000_11_10050</name>
</gene>
<sequence length="176" mass="18912">MPSRAYLVPFSSRLRFLFSFSILCLLLSFLWPLVSNYHCHRCCIPMSFVLLLLAVLLMLAVVVVVGAVYIAVGGFIQMSCGGLIISTGLSLGFSVFSMVMLEMCGGVLNDFFPEVLTKAILTAASEQTVSGVALLAILVVVSASASRLCGILEDIQILLDTHKGFVDESESEGISH</sequence>
<proteinExistence type="predicted"/>
<dbReference type="VEuPathDB" id="TriTrypDB:TcIL3000.11.10050"/>
<evidence type="ECO:0000256" key="1">
    <source>
        <dbReference type="SAM" id="Phobius"/>
    </source>
</evidence>
<keyword evidence="1" id="KW-1133">Transmembrane helix</keyword>
<feature type="transmembrane region" description="Helical" evidence="1">
    <location>
        <begin position="46"/>
        <end position="71"/>
    </location>
</feature>
<feature type="transmembrane region" description="Helical" evidence="1">
    <location>
        <begin position="128"/>
        <end position="149"/>
    </location>
</feature>